<proteinExistence type="predicted"/>
<dbReference type="SUPFAM" id="SSF160631">
    <property type="entry name" value="SMI1/KNR4-like"/>
    <property type="match status" value="1"/>
</dbReference>
<dbReference type="Pfam" id="PF09346">
    <property type="entry name" value="SMI1_KNR4"/>
    <property type="match status" value="1"/>
</dbReference>
<dbReference type="Proteomes" id="UP001595952">
    <property type="component" value="Unassembled WGS sequence"/>
</dbReference>
<evidence type="ECO:0000259" key="1">
    <source>
        <dbReference type="Pfam" id="PF09346"/>
    </source>
</evidence>
<dbReference type="RefSeq" id="WP_380063282.1">
    <property type="nucleotide sequence ID" value="NZ_JBHSEI010000015.1"/>
</dbReference>
<reference evidence="3" key="1">
    <citation type="journal article" date="2019" name="Int. J. Syst. Evol. Microbiol.">
        <title>The Global Catalogue of Microorganisms (GCM) 10K type strain sequencing project: providing services to taxonomists for standard genome sequencing and annotation.</title>
        <authorList>
            <consortium name="The Broad Institute Genomics Platform"/>
            <consortium name="The Broad Institute Genome Sequencing Center for Infectious Disease"/>
            <person name="Wu L."/>
            <person name="Ma J."/>
        </authorList>
    </citation>
    <scope>NUCLEOTIDE SEQUENCE [LARGE SCALE GENOMIC DNA]</scope>
    <source>
        <strain evidence="3">CCUG 55995</strain>
    </source>
</reference>
<dbReference type="EMBL" id="JBHSEI010000015">
    <property type="protein sequence ID" value="MFC4640302.1"/>
    <property type="molecule type" value="Genomic_DNA"/>
</dbReference>
<name>A0ABV9IE13_9DEIO</name>
<keyword evidence="3" id="KW-1185">Reference proteome</keyword>
<dbReference type="InterPro" id="IPR037883">
    <property type="entry name" value="Knr4/Smi1-like_sf"/>
</dbReference>
<sequence length="172" mass="19521">MSVTESLQAINAWLLAHGVVEDERPAPASPDVLEQLSSTASGDAVAELMEFYGHQNGFPHWFILYGTWQFLTLEESLEQMDALVRSSAHLGAPEQWKPEWLPVLTNNGGDYCFQDLNHGGLDFYSHIDGERLPVNRSLEEFLERLVRDIRRNDYVFEDDEPTYRGTEAVGYG</sequence>
<accession>A0ABV9IE13</accession>
<comment type="caution">
    <text evidence="2">The sequence shown here is derived from an EMBL/GenBank/DDBJ whole genome shotgun (WGS) entry which is preliminary data.</text>
</comment>
<evidence type="ECO:0000313" key="2">
    <source>
        <dbReference type="EMBL" id="MFC4640302.1"/>
    </source>
</evidence>
<evidence type="ECO:0000313" key="3">
    <source>
        <dbReference type="Proteomes" id="UP001595952"/>
    </source>
</evidence>
<organism evidence="2 3">
    <name type="scientific">Deinococcus hohokamensis</name>
    <dbReference type="NCBI Taxonomy" id="309883"/>
    <lineage>
        <taxon>Bacteria</taxon>
        <taxon>Thermotogati</taxon>
        <taxon>Deinococcota</taxon>
        <taxon>Deinococci</taxon>
        <taxon>Deinococcales</taxon>
        <taxon>Deinococcaceae</taxon>
        <taxon>Deinococcus</taxon>
    </lineage>
</organism>
<feature type="domain" description="Knr4/Smi1-like" evidence="1">
    <location>
        <begin position="47"/>
        <end position="144"/>
    </location>
</feature>
<protein>
    <submittedName>
        <fullName evidence="2">SMI1/KNR4 family protein</fullName>
    </submittedName>
</protein>
<gene>
    <name evidence="2" type="ORF">ACFO0D_18380</name>
</gene>
<dbReference type="InterPro" id="IPR018958">
    <property type="entry name" value="Knr4/Smi1-like_dom"/>
</dbReference>